<dbReference type="SUPFAM" id="SSF53850">
    <property type="entry name" value="Periplasmic binding protein-like II"/>
    <property type="match status" value="1"/>
</dbReference>
<evidence type="ECO:0000256" key="5">
    <source>
        <dbReference type="ARBA" id="ARBA00022777"/>
    </source>
</evidence>
<dbReference type="Gene3D" id="3.40.190.10">
    <property type="entry name" value="Periplasmic binding protein-like II"/>
    <property type="match status" value="2"/>
</dbReference>
<evidence type="ECO:0000259" key="9">
    <source>
        <dbReference type="PROSITE" id="PS50011"/>
    </source>
</evidence>
<dbReference type="InterPro" id="IPR017441">
    <property type="entry name" value="Protein_kinase_ATP_BS"/>
</dbReference>
<reference evidence="11" key="1">
    <citation type="submission" date="2023-07" db="EMBL/GenBank/DDBJ databases">
        <title>30 novel species of actinomycetes from the DSMZ collection.</title>
        <authorList>
            <person name="Nouioui I."/>
        </authorList>
    </citation>
    <scope>NUCLEOTIDE SEQUENCE [LARGE SCALE GENOMIC DNA]</scope>
    <source>
        <strain evidence="11">DSM 44917</strain>
    </source>
</reference>
<dbReference type="EC" id="2.7.11.1" evidence="10"/>
<dbReference type="Pfam" id="PF00069">
    <property type="entry name" value="Pkinase"/>
    <property type="match status" value="1"/>
</dbReference>
<dbReference type="PROSITE" id="PS00108">
    <property type="entry name" value="PROTEIN_KINASE_ST"/>
    <property type="match status" value="1"/>
</dbReference>
<dbReference type="InterPro" id="IPR011009">
    <property type="entry name" value="Kinase-like_dom_sf"/>
</dbReference>
<dbReference type="EMBL" id="JAVREN010000069">
    <property type="protein sequence ID" value="MDT0310419.1"/>
    <property type="molecule type" value="Genomic_DNA"/>
</dbReference>
<dbReference type="SMART" id="SM00062">
    <property type="entry name" value="PBPb"/>
    <property type="match status" value="1"/>
</dbReference>
<evidence type="ECO:0000256" key="8">
    <source>
        <dbReference type="SAM" id="MobiDB-lite"/>
    </source>
</evidence>
<dbReference type="PROSITE" id="PS01039">
    <property type="entry name" value="SBP_BACTERIAL_3"/>
    <property type="match status" value="1"/>
</dbReference>
<keyword evidence="2 10" id="KW-0808">Transferase</keyword>
<comment type="caution">
    <text evidence="10">The sequence shown here is derived from an EMBL/GenBank/DDBJ whole genome shotgun (WGS) entry which is preliminary data.</text>
</comment>
<proteinExistence type="inferred from homology"/>
<dbReference type="PANTHER" id="PTHR43289">
    <property type="entry name" value="MITOGEN-ACTIVATED PROTEIN KINASE KINASE KINASE 20-RELATED"/>
    <property type="match status" value="1"/>
</dbReference>
<dbReference type="Pfam" id="PF00497">
    <property type="entry name" value="SBP_bac_3"/>
    <property type="match status" value="1"/>
</dbReference>
<dbReference type="PROSITE" id="PS50011">
    <property type="entry name" value="PROTEIN_KINASE_DOM"/>
    <property type="match status" value="1"/>
</dbReference>
<keyword evidence="4 7" id="KW-0547">Nucleotide-binding</keyword>
<keyword evidence="6 7" id="KW-0067">ATP-binding</keyword>
<accession>A0ABU2LFR3</accession>
<feature type="binding site" evidence="7">
    <location>
        <position position="43"/>
    </location>
    <ligand>
        <name>ATP</name>
        <dbReference type="ChEBI" id="CHEBI:30616"/>
    </ligand>
</feature>
<dbReference type="PROSITE" id="PS00107">
    <property type="entry name" value="PROTEIN_KINASE_ATP"/>
    <property type="match status" value="1"/>
</dbReference>
<dbReference type="InterPro" id="IPR018313">
    <property type="entry name" value="SBP_3_CS"/>
</dbReference>
<evidence type="ECO:0000256" key="3">
    <source>
        <dbReference type="ARBA" id="ARBA00022729"/>
    </source>
</evidence>
<dbReference type="SMART" id="SM00220">
    <property type="entry name" value="S_TKc"/>
    <property type="match status" value="1"/>
</dbReference>
<evidence type="ECO:0000256" key="7">
    <source>
        <dbReference type="PROSITE-ProRule" id="PRU10141"/>
    </source>
</evidence>
<feature type="domain" description="Protein kinase" evidence="9">
    <location>
        <begin position="15"/>
        <end position="279"/>
    </location>
</feature>
<dbReference type="Proteomes" id="UP001183388">
    <property type="component" value="Unassembled WGS sequence"/>
</dbReference>
<keyword evidence="5 10" id="KW-0418">Kinase</keyword>
<keyword evidence="11" id="KW-1185">Reference proteome</keyword>
<name>A0ABU2LFR3_9ACTN</name>
<evidence type="ECO:0000313" key="11">
    <source>
        <dbReference type="Proteomes" id="UP001183388"/>
    </source>
</evidence>
<evidence type="ECO:0000256" key="6">
    <source>
        <dbReference type="ARBA" id="ARBA00022840"/>
    </source>
</evidence>
<protein>
    <submittedName>
        <fullName evidence="10">Serine/threonine-protein kinase</fullName>
        <ecNumber evidence="10">2.7.11.1</ecNumber>
    </submittedName>
</protein>
<sequence>MEPLHPGDPSAVGPYRLLGRLGAGGMGQVFLGRAPAGTLVAVKVVRGELAREPDFRRRFRTEVAASRRVGGTWTAPVLDFDTESPIPWVATGYVAGPPLREVVERHGPLAEHSVWALAYGLAGALTAVHGSGLIHRDLKPSNVMVTLEGPRVIDFGIARAVDASAITRTGAMVGSPGYMPPEQIKGEAVTGAADVFALGAVLAYAATGVSPFAWDGAHLHTVLYRVMHEPPQLGPPDGLLTGELRALVARCLSKQPGERPSPEAIVPAARRLAGTAFWLPPELTTRLRQNAAALRTLDETPPALPPVAPDRTTYVSGVSKPPPLPAYPPPAPASGRRRGRYALAAGAGALALAAAAWLVVANAGEGEAGPRADHRPTPTTGSGPADLRSVGVLTVHVADRHPPVLFLDEAGSDPAGFEVELAEEIGERLGVEVEFSDAGDDELAAGAAVTEGAESATHLAMADFTDSSETRAELGVDFVNHYANGWAVMSDAPGLSGDLSELCGTTVATYSDRDMVGRLQRLTEDCPEPVEVAGFGSRDEMAAAVREGEAEAAFLLYSQAAAYRADNPDSGMNVAFDRQYAGPRGIAVPSGQEALREAVFTTLTTLFEDGTYAALLDRWSIPEAALDTPDINAGG</sequence>
<dbReference type="InterPro" id="IPR008271">
    <property type="entry name" value="Ser/Thr_kinase_AS"/>
</dbReference>
<keyword evidence="3" id="KW-0732">Signal</keyword>
<feature type="region of interest" description="Disordered" evidence="8">
    <location>
        <begin position="299"/>
        <end position="336"/>
    </location>
</feature>
<feature type="region of interest" description="Disordered" evidence="8">
    <location>
        <begin position="366"/>
        <end position="386"/>
    </location>
</feature>
<evidence type="ECO:0000256" key="1">
    <source>
        <dbReference type="ARBA" id="ARBA00010333"/>
    </source>
</evidence>
<feature type="compositionally biased region" description="Pro residues" evidence="8">
    <location>
        <begin position="320"/>
        <end position="332"/>
    </location>
</feature>
<dbReference type="Gene3D" id="3.30.200.20">
    <property type="entry name" value="Phosphorylase Kinase, domain 1"/>
    <property type="match status" value="1"/>
</dbReference>
<dbReference type="SUPFAM" id="SSF56112">
    <property type="entry name" value="Protein kinase-like (PK-like)"/>
    <property type="match status" value="1"/>
</dbReference>
<evidence type="ECO:0000256" key="4">
    <source>
        <dbReference type="ARBA" id="ARBA00022741"/>
    </source>
</evidence>
<gene>
    <name evidence="10" type="ORF">RM780_26225</name>
</gene>
<organism evidence="10 11">
    <name type="scientific">Streptomyces boetiae</name>
    <dbReference type="NCBI Taxonomy" id="3075541"/>
    <lineage>
        <taxon>Bacteria</taxon>
        <taxon>Bacillati</taxon>
        <taxon>Actinomycetota</taxon>
        <taxon>Actinomycetes</taxon>
        <taxon>Kitasatosporales</taxon>
        <taxon>Streptomycetaceae</taxon>
        <taxon>Streptomyces</taxon>
    </lineage>
</organism>
<dbReference type="InterPro" id="IPR001638">
    <property type="entry name" value="Solute-binding_3/MltF_N"/>
</dbReference>
<comment type="similarity">
    <text evidence="1">Belongs to the bacterial solute-binding protein 3 family.</text>
</comment>
<dbReference type="GO" id="GO:0004674">
    <property type="term" value="F:protein serine/threonine kinase activity"/>
    <property type="evidence" value="ECO:0007669"/>
    <property type="project" value="UniProtKB-EC"/>
</dbReference>
<dbReference type="Gene3D" id="1.10.510.10">
    <property type="entry name" value="Transferase(Phosphotransferase) domain 1"/>
    <property type="match status" value="1"/>
</dbReference>
<dbReference type="PANTHER" id="PTHR43289:SF34">
    <property type="entry name" value="SERINE_THREONINE-PROTEIN KINASE YBDM-RELATED"/>
    <property type="match status" value="1"/>
</dbReference>
<evidence type="ECO:0000313" key="10">
    <source>
        <dbReference type="EMBL" id="MDT0310419.1"/>
    </source>
</evidence>
<evidence type="ECO:0000256" key="2">
    <source>
        <dbReference type="ARBA" id="ARBA00022679"/>
    </source>
</evidence>
<dbReference type="InterPro" id="IPR000719">
    <property type="entry name" value="Prot_kinase_dom"/>
</dbReference>
<dbReference type="CDD" id="cd14014">
    <property type="entry name" value="STKc_PknB_like"/>
    <property type="match status" value="1"/>
</dbReference>
<dbReference type="RefSeq" id="WP_311633385.1">
    <property type="nucleotide sequence ID" value="NZ_JAVREN010000069.1"/>
</dbReference>